<dbReference type="AlphaFoldDB" id="A0A1I8Q7R1"/>
<feature type="signal peptide" evidence="3">
    <location>
        <begin position="1"/>
        <end position="29"/>
    </location>
</feature>
<dbReference type="SUPFAM" id="SSF52540">
    <property type="entry name" value="P-loop containing nucleoside triphosphate hydrolases"/>
    <property type="match status" value="2"/>
</dbReference>
<protein>
    <recommendedName>
        <fullName evidence="4">Sulfotransferase domain-containing protein</fullName>
    </recommendedName>
</protein>
<feature type="domain" description="Sulfotransferase" evidence="4">
    <location>
        <begin position="131"/>
        <end position="202"/>
    </location>
</feature>
<dbReference type="STRING" id="35570.A0A1I8Q7R1"/>
<dbReference type="Gene3D" id="3.40.50.300">
    <property type="entry name" value="P-loop containing nucleotide triphosphate hydrolases"/>
    <property type="match status" value="3"/>
</dbReference>
<feature type="domain" description="Sulfotransferase" evidence="4">
    <location>
        <begin position="76"/>
        <end position="123"/>
    </location>
</feature>
<dbReference type="InterPro" id="IPR000863">
    <property type="entry name" value="Sulfotransferase_dom"/>
</dbReference>
<name>A0A1I8Q7R1_STOCA</name>
<dbReference type="GO" id="GO:0008146">
    <property type="term" value="F:sulfotransferase activity"/>
    <property type="evidence" value="ECO:0007669"/>
    <property type="project" value="InterPro"/>
</dbReference>
<reference evidence="5" key="1">
    <citation type="submission" date="2020-05" db="UniProtKB">
        <authorList>
            <consortium name="EnsemblMetazoa"/>
        </authorList>
    </citation>
    <scope>IDENTIFICATION</scope>
    <source>
        <strain evidence="5">USDA</strain>
    </source>
</reference>
<dbReference type="VEuPathDB" id="VectorBase:SCAU014643"/>
<evidence type="ECO:0000259" key="4">
    <source>
        <dbReference type="Pfam" id="PF00685"/>
    </source>
</evidence>
<dbReference type="Proteomes" id="UP000095300">
    <property type="component" value="Unassembled WGS sequence"/>
</dbReference>
<keyword evidence="2" id="KW-0808">Transferase</keyword>
<sequence length="374" mass="45174">MIQLHGSNVLKSLILYVILLCMDPTVCNSTKEDLVEYSPPQYPTNLLQNDWSQRKLKCSPAEKQFYRKIYDLEVYQDDVWLVTVPKAGTTWMQELLWLVMNEFDFEKAKKEHLELRSPFLEFDYYYMSNTMAVMLKHLSFEEMKTNPKTNHLWEFEQIQKTFNGSKTTDFNFVRKGKVNGYREELTEETVKRLDKWMDEHLESYNDEEEEDDNEYEDITWWVYMEPKIKYTLEEEDFFPHIMEFYALRNQSWVFYTSFERMKSNLREVITDVCQFLNKTIDEKTMAKMLKHLSFEEMKTNPKTHHVWEFEQIQKTFNGSKTTDLNFIRKGKVNGYREELTEETIKRLDKWMDEHLESYNVTFNELLLLSGNSIS</sequence>
<dbReference type="EnsemblMetazoa" id="SCAU014643-RA">
    <property type="protein sequence ID" value="SCAU014643-PA"/>
    <property type="gene ID" value="SCAU014643"/>
</dbReference>
<evidence type="ECO:0000256" key="1">
    <source>
        <dbReference type="ARBA" id="ARBA00005771"/>
    </source>
</evidence>
<accession>A0A1I8Q7R1</accession>
<evidence type="ECO:0000256" key="3">
    <source>
        <dbReference type="SAM" id="SignalP"/>
    </source>
</evidence>
<keyword evidence="6" id="KW-1185">Reference proteome</keyword>
<dbReference type="PANTHER" id="PTHR11783">
    <property type="entry name" value="SULFOTRANSFERASE SULT"/>
    <property type="match status" value="1"/>
</dbReference>
<dbReference type="OrthoDB" id="205623at2759"/>
<keyword evidence="3" id="KW-0732">Signal</keyword>
<dbReference type="InterPro" id="IPR027417">
    <property type="entry name" value="P-loop_NTPase"/>
</dbReference>
<feature type="domain" description="Sulfotransferase" evidence="4">
    <location>
        <begin position="216"/>
        <end position="356"/>
    </location>
</feature>
<evidence type="ECO:0000313" key="5">
    <source>
        <dbReference type="EnsemblMetazoa" id="SCAU014643-PA"/>
    </source>
</evidence>
<proteinExistence type="inferred from homology"/>
<gene>
    <name evidence="5" type="primary">106089251</name>
</gene>
<dbReference type="Pfam" id="PF00685">
    <property type="entry name" value="Sulfotransfer_1"/>
    <property type="match status" value="3"/>
</dbReference>
<evidence type="ECO:0000313" key="6">
    <source>
        <dbReference type="Proteomes" id="UP000095300"/>
    </source>
</evidence>
<organism evidence="5 6">
    <name type="scientific">Stomoxys calcitrans</name>
    <name type="common">Stable fly</name>
    <name type="synonym">Conops calcitrans</name>
    <dbReference type="NCBI Taxonomy" id="35570"/>
    <lineage>
        <taxon>Eukaryota</taxon>
        <taxon>Metazoa</taxon>
        <taxon>Ecdysozoa</taxon>
        <taxon>Arthropoda</taxon>
        <taxon>Hexapoda</taxon>
        <taxon>Insecta</taxon>
        <taxon>Pterygota</taxon>
        <taxon>Neoptera</taxon>
        <taxon>Endopterygota</taxon>
        <taxon>Diptera</taxon>
        <taxon>Brachycera</taxon>
        <taxon>Muscomorpha</taxon>
        <taxon>Muscoidea</taxon>
        <taxon>Muscidae</taxon>
        <taxon>Stomoxys</taxon>
    </lineage>
</organism>
<evidence type="ECO:0000256" key="2">
    <source>
        <dbReference type="ARBA" id="ARBA00022679"/>
    </source>
</evidence>
<comment type="similarity">
    <text evidence="1">Belongs to the sulfotransferase 1 family.</text>
</comment>
<feature type="chain" id="PRO_5009327871" description="Sulfotransferase domain-containing protein" evidence="3">
    <location>
        <begin position="30"/>
        <end position="374"/>
    </location>
</feature>